<protein>
    <recommendedName>
        <fullName evidence="4">WSC domain-containing protein</fullName>
    </recommendedName>
</protein>
<evidence type="ECO:0000313" key="2">
    <source>
        <dbReference type="EMBL" id="WWC90440.1"/>
    </source>
</evidence>
<name>A0AAX4K0Y1_9TREE</name>
<feature type="chain" id="PRO_5043735688" description="WSC domain-containing protein" evidence="1">
    <location>
        <begin position="26"/>
        <end position="211"/>
    </location>
</feature>
<keyword evidence="1" id="KW-0732">Signal</keyword>
<dbReference type="AlphaFoldDB" id="A0AAX4K0Y1"/>
<organism evidence="2 3">
    <name type="scientific">Kwoniella dendrophila CBS 6074</name>
    <dbReference type="NCBI Taxonomy" id="1295534"/>
    <lineage>
        <taxon>Eukaryota</taxon>
        <taxon>Fungi</taxon>
        <taxon>Dikarya</taxon>
        <taxon>Basidiomycota</taxon>
        <taxon>Agaricomycotina</taxon>
        <taxon>Tremellomycetes</taxon>
        <taxon>Tremellales</taxon>
        <taxon>Cryptococcaceae</taxon>
        <taxon>Kwoniella</taxon>
    </lineage>
</organism>
<gene>
    <name evidence="2" type="ORF">L201_005375</name>
</gene>
<dbReference type="GeneID" id="91096045"/>
<feature type="signal peptide" evidence="1">
    <location>
        <begin position="1"/>
        <end position="25"/>
    </location>
</feature>
<dbReference type="EMBL" id="CP144104">
    <property type="protein sequence ID" value="WWC90440.1"/>
    <property type="molecule type" value="Genomic_DNA"/>
</dbReference>
<evidence type="ECO:0000256" key="1">
    <source>
        <dbReference type="SAM" id="SignalP"/>
    </source>
</evidence>
<accession>A0AAX4K0Y1</accession>
<evidence type="ECO:0000313" key="3">
    <source>
        <dbReference type="Proteomes" id="UP001355207"/>
    </source>
</evidence>
<keyword evidence="3" id="KW-1185">Reference proteome</keyword>
<dbReference type="Proteomes" id="UP001355207">
    <property type="component" value="Chromosome 7"/>
</dbReference>
<reference evidence="2 3" key="1">
    <citation type="submission" date="2024-01" db="EMBL/GenBank/DDBJ databases">
        <title>Comparative genomics of Cryptococcus and Kwoniella reveals pathogenesis evolution and contrasting modes of karyotype evolution via chromosome fusion or intercentromeric recombination.</title>
        <authorList>
            <person name="Coelho M.A."/>
            <person name="David-Palma M."/>
            <person name="Shea T."/>
            <person name="Bowers K."/>
            <person name="McGinley-Smith S."/>
            <person name="Mohammad A.W."/>
            <person name="Gnirke A."/>
            <person name="Yurkov A.M."/>
            <person name="Nowrousian M."/>
            <person name="Sun S."/>
            <person name="Cuomo C.A."/>
            <person name="Heitman J."/>
        </authorList>
    </citation>
    <scope>NUCLEOTIDE SEQUENCE [LARGE SCALE GENOMIC DNA]</scope>
    <source>
        <strain evidence="2 3">CBS 6074</strain>
    </source>
</reference>
<evidence type="ECO:0008006" key="4">
    <source>
        <dbReference type="Google" id="ProtNLM"/>
    </source>
</evidence>
<sequence length="211" mass="23863">MLHYLKYHLLTILPAIFTLFTLATADNLFVGCGDGMHDVERTIPDTANANACYNACKSDPTIIYYTLKPNKDCICYKYPPPPAEFMPGGPNQCNNQMQYNLIKSSWNFLRCYESPPAGLTEVGSDGFRNCMDVKCKSNEIALARPRNIYPGTVYCICTSEAKLAGLKQVTCDYKRYYAYKHKPNTKRIITRESRPLAIAERNNDIVGEETE</sequence>
<dbReference type="RefSeq" id="XP_066077203.1">
    <property type="nucleotide sequence ID" value="XM_066221106.1"/>
</dbReference>
<proteinExistence type="predicted"/>